<gene>
    <name evidence="2" type="ORF">M5J20_04105</name>
</gene>
<evidence type="ECO:0000313" key="3">
    <source>
        <dbReference type="Proteomes" id="UP001204000"/>
    </source>
</evidence>
<dbReference type="EMBL" id="JAMFTQ010000003">
    <property type="protein sequence ID" value="MCP1387371.1"/>
    <property type="molecule type" value="Genomic_DNA"/>
</dbReference>
<proteinExistence type="predicted"/>
<dbReference type="RefSeq" id="WP_253576604.1">
    <property type="nucleotide sequence ID" value="NZ_JAMFTQ010000003.1"/>
</dbReference>
<keyword evidence="3" id="KW-1185">Reference proteome</keyword>
<accession>A0ABT1G083</accession>
<protein>
    <submittedName>
        <fullName evidence="2">Uncharacterized protein</fullName>
    </submittedName>
</protein>
<sequence>MFNTAFGSTAHKSPRPSNYTPLTTPEAIAAEIEELYSETLERLDAVIHHPRSLARPQATWRPPTKLLPRIGSGPQLSIAVTRRRVGPRAQARIRGYGETQVPAYVIELRITDASGLPADRRYTEAWVRALIDDTDISAVHELPSARAATYVWLVDGSYTPIPSPSSLFEGMVAA</sequence>
<organism evidence="2 3">
    <name type="scientific">Corynebacterium stercoris</name>
    <dbReference type="NCBI Taxonomy" id="2943490"/>
    <lineage>
        <taxon>Bacteria</taxon>
        <taxon>Bacillati</taxon>
        <taxon>Actinomycetota</taxon>
        <taxon>Actinomycetes</taxon>
        <taxon>Mycobacteriales</taxon>
        <taxon>Corynebacteriaceae</taxon>
        <taxon>Corynebacterium</taxon>
    </lineage>
</organism>
<name>A0ABT1G083_9CORY</name>
<evidence type="ECO:0000313" key="2">
    <source>
        <dbReference type="EMBL" id="MCP1387371.1"/>
    </source>
</evidence>
<evidence type="ECO:0000256" key="1">
    <source>
        <dbReference type="SAM" id="MobiDB-lite"/>
    </source>
</evidence>
<comment type="caution">
    <text evidence="2">The sequence shown here is derived from an EMBL/GenBank/DDBJ whole genome shotgun (WGS) entry which is preliminary data.</text>
</comment>
<reference evidence="2" key="1">
    <citation type="submission" date="2022-05" db="EMBL/GenBank/DDBJ databases">
        <title>Corynebacterium sp. TA-R-1 sp. nov., isolated from human feces.</title>
        <authorList>
            <person name="Shamsuzzaman M."/>
            <person name="Dahal R.H."/>
        </authorList>
    </citation>
    <scope>NUCLEOTIDE SEQUENCE</scope>
    <source>
        <strain evidence="2">TA-R-1</strain>
    </source>
</reference>
<dbReference type="Proteomes" id="UP001204000">
    <property type="component" value="Unassembled WGS sequence"/>
</dbReference>
<feature type="region of interest" description="Disordered" evidence="1">
    <location>
        <begin position="1"/>
        <end position="22"/>
    </location>
</feature>